<reference evidence="4 5" key="1">
    <citation type="submission" date="2019-03" db="EMBL/GenBank/DDBJ databases">
        <title>Paracraurococcus aquatilis NE82 genome sequence.</title>
        <authorList>
            <person name="Zhao Y."/>
            <person name="Du Z."/>
        </authorList>
    </citation>
    <scope>NUCLEOTIDE SEQUENCE [LARGE SCALE GENOMIC DNA]</scope>
    <source>
        <strain evidence="4 5">NE82</strain>
    </source>
</reference>
<comment type="caution">
    <text evidence="4">The sequence shown here is derived from an EMBL/GenBank/DDBJ whole genome shotgun (WGS) entry which is preliminary data.</text>
</comment>
<dbReference type="CDD" id="cd00371">
    <property type="entry name" value="HMA"/>
    <property type="match status" value="1"/>
</dbReference>
<keyword evidence="2" id="KW-0472">Membrane</keyword>
<protein>
    <submittedName>
        <fullName evidence="4">Heavy metal translocating P-type ATPase</fullName>
    </submittedName>
</protein>
<dbReference type="EMBL" id="SKBM01000011">
    <property type="protein sequence ID" value="TCZ61174.1"/>
    <property type="molecule type" value="Genomic_DNA"/>
</dbReference>
<dbReference type="SUPFAM" id="SSF55008">
    <property type="entry name" value="HMA, heavy metal-associated domain"/>
    <property type="match status" value="1"/>
</dbReference>
<keyword evidence="2" id="KW-1133">Transmembrane helix</keyword>
<evidence type="ECO:0000256" key="1">
    <source>
        <dbReference type="SAM" id="MobiDB-lite"/>
    </source>
</evidence>
<feature type="transmembrane region" description="Helical" evidence="2">
    <location>
        <begin position="98"/>
        <end position="117"/>
    </location>
</feature>
<dbReference type="InterPro" id="IPR006121">
    <property type="entry name" value="HMA_dom"/>
</dbReference>
<keyword evidence="5" id="KW-1185">Reference proteome</keyword>
<feature type="domain" description="HMA" evidence="3">
    <location>
        <begin position="1"/>
        <end position="57"/>
    </location>
</feature>
<proteinExistence type="predicted"/>
<evidence type="ECO:0000256" key="2">
    <source>
        <dbReference type="SAM" id="Phobius"/>
    </source>
</evidence>
<dbReference type="PROSITE" id="PS50846">
    <property type="entry name" value="HMA_2"/>
    <property type="match status" value="1"/>
</dbReference>
<dbReference type="InterPro" id="IPR036163">
    <property type="entry name" value="HMA_dom_sf"/>
</dbReference>
<name>A0A4V6P609_9PROT</name>
<dbReference type="GO" id="GO:0046872">
    <property type="term" value="F:metal ion binding"/>
    <property type="evidence" value="ECO:0007669"/>
    <property type="project" value="InterPro"/>
</dbReference>
<dbReference type="Pfam" id="PF00403">
    <property type="entry name" value="HMA"/>
    <property type="match status" value="1"/>
</dbReference>
<dbReference type="Proteomes" id="UP000295023">
    <property type="component" value="Unassembled WGS sequence"/>
</dbReference>
<feature type="non-terminal residue" evidence="4">
    <location>
        <position position="119"/>
    </location>
</feature>
<sequence length="119" mass="12071">MDCASCVAKVTRAVERLPGVSGVEVNLMAERLALSLAPGASTEAVEREVAALGYTATPLPGSDAARGGKPAGHAHAHGNHDDDPADAGGPWWRTGKAMLVWALGALVGGAYLLSFLLPG</sequence>
<evidence type="ECO:0000313" key="4">
    <source>
        <dbReference type="EMBL" id="TCZ61174.1"/>
    </source>
</evidence>
<feature type="region of interest" description="Disordered" evidence="1">
    <location>
        <begin position="57"/>
        <end position="88"/>
    </location>
</feature>
<dbReference type="AlphaFoldDB" id="A0A4V6P609"/>
<keyword evidence="2" id="KW-0812">Transmembrane</keyword>
<accession>A0A4V6P609</accession>
<organism evidence="4 5">
    <name type="scientific">Roseicella aquatilis</name>
    <dbReference type="NCBI Taxonomy" id="2527868"/>
    <lineage>
        <taxon>Bacteria</taxon>
        <taxon>Pseudomonadati</taxon>
        <taxon>Pseudomonadota</taxon>
        <taxon>Alphaproteobacteria</taxon>
        <taxon>Acetobacterales</taxon>
        <taxon>Roseomonadaceae</taxon>
        <taxon>Roseicella</taxon>
    </lineage>
</organism>
<evidence type="ECO:0000259" key="3">
    <source>
        <dbReference type="PROSITE" id="PS50846"/>
    </source>
</evidence>
<dbReference type="Gene3D" id="3.30.70.100">
    <property type="match status" value="1"/>
</dbReference>
<gene>
    <name evidence="4" type="ORF">EXY23_12785</name>
</gene>
<evidence type="ECO:0000313" key="5">
    <source>
        <dbReference type="Proteomes" id="UP000295023"/>
    </source>
</evidence>